<gene>
    <name evidence="2" type="ORF">TraAM80_08723</name>
</gene>
<protein>
    <submittedName>
        <fullName evidence="2">Uncharacterized protein</fullName>
    </submittedName>
</protein>
<dbReference type="OMA" id="RCASLIM"/>
<comment type="caution">
    <text evidence="2">The sequence shown here is derived from an EMBL/GenBank/DDBJ whole genome shotgun (WGS) entry which is preliminary data.</text>
</comment>
<organism evidence="2 3">
    <name type="scientific">Trypanosoma rangeli</name>
    <dbReference type="NCBI Taxonomy" id="5698"/>
    <lineage>
        <taxon>Eukaryota</taxon>
        <taxon>Discoba</taxon>
        <taxon>Euglenozoa</taxon>
        <taxon>Kinetoplastea</taxon>
        <taxon>Metakinetoplastina</taxon>
        <taxon>Trypanosomatida</taxon>
        <taxon>Trypanosomatidae</taxon>
        <taxon>Trypanosoma</taxon>
        <taxon>Herpetosoma</taxon>
    </lineage>
</organism>
<evidence type="ECO:0000313" key="2">
    <source>
        <dbReference type="EMBL" id="RNE98590.1"/>
    </source>
</evidence>
<dbReference type="OrthoDB" id="10485948at2759"/>
<name>A0A3R7KP75_TRYRA</name>
<dbReference type="Proteomes" id="UP000283634">
    <property type="component" value="Unassembled WGS sequence"/>
</dbReference>
<dbReference type="RefSeq" id="XP_029234726.1">
    <property type="nucleotide sequence ID" value="XM_029385458.1"/>
</dbReference>
<keyword evidence="1" id="KW-0175">Coiled coil</keyword>
<dbReference type="GeneID" id="40332656"/>
<keyword evidence="3" id="KW-1185">Reference proteome</keyword>
<reference evidence="2 3" key="1">
    <citation type="journal article" date="2018" name="BMC Genomics">
        <title>Genomic comparison of Trypanosoma conorhini and Trypanosoma rangeli to Trypanosoma cruzi strains of high and low virulence.</title>
        <authorList>
            <person name="Bradwell K.R."/>
            <person name="Koparde V.N."/>
            <person name="Matveyev A.V."/>
            <person name="Serrano M.G."/>
            <person name="Alves J.M."/>
            <person name="Parikh H."/>
            <person name="Huang B."/>
            <person name="Lee V."/>
            <person name="Espinosa-Alvarez O."/>
            <person name="Ortiz P.A."/>
            <person name="Costa-Martins A.G."/>
            <person name="Teixeira M.M."/>
            <person name="Buck G.A."/>
        </authorList>
    </citation>
    <scope>NUCLEOTIDE SEQUENCE [LARGE SCALE GENOMIC DNA]</scope>
    <source>
        <strain evidence="2 3">AM80</strain>
    </source>
</reference>
<dbReference type="AlphaFoldDB" id="A0A3R7KP75"/>
<sequence>MSAEAEALEARLEYEQLLCEREFLLRETEATACLTARATTARQNAAETDVGLLRAYLEGRRRGDARACRAAEDGMRAKLQAAQRRAEELRHILAALQTEAMDVKGRCASLIMCGAGTSVPFLSV</sequence>
<dbReference type="VEuPathDB" id="TriTrypDB:TRSC58_05221"/>
<evidence type="ECO:0000256" key="1">
    <source>
        <dbReference type="SAM" id="Coils"/>
    </source>
</evidence>
<proteinExistence type="predicted"/>
<dbReference type="EMBL" id="MKGL01000450">
    <property type="protein sequence ID" value="RNE98590.1"/>
    <property type="molecule type" value="Genomic_DNA"/>
</dbReference>
<accession>A0A3R7KP75</accession>
<feature type="coiled-coil region" evidence="1">
    <location>
        <begin position="72"/>
        <end position="99"/>
    </location>
</feature>
<evidence type="ECO:0000313" key="3">
    <source>
        <dbReference type="Proteomes" id="UP000283634"/>
    </source>
</evidence>